<dbReference type="RefSeq" id="WP_168237503.1">
    <property type="nucleotide sequence ID" value="NZ_CP050995.1"/>
</dbReference>
<dbReference type="Pfam" id="PF18962">
    <property type="entry name" value="Por_Secre_tail"/>
    <property type="match status" value="1"/>
</dbReference>
<feature type="domain" description="Secretion system C-terminal sorting" evidence="2">
    <location>
        <begin position="416"/>
        <end position="485"/>
    </location>
</feature>
<proteinExistence type="predicted"/>
<dbReference type="Proteomes" id="UP000501570">
    <property type="component" value="Chromosome"/>
</dbReference>
<dbReference type="SUPFAM" id="SSF49899">
    <property type="entry name" value="Concanavalin A-like lectins/glucanases"/>
    <property type="match status" value="1"/>
</dbReference>
<evidence type="ECO:0000256" key="1">
    <source>
        <dbReference type="ARBA" id="ARBA00022729"/>
    </source>
</evidence>
<keyword evidence="4" id="KW-1185">Reference proteome</keyword>
<name>A0ABX6KLK7_CHRGL</name>
<dbReference type="InterPro" id="IPR026444">
    <property type="entry name" value="Secre_tail"/>
</dbReference>
<dbReference type="InterPro" id="IPR013320">
    <property type="entry name" value="ConA-like_dom_sf"/>
</dbReference>
<dbReference type="NCBIfam" id="TIGR04183">
    <property type="entry name" value="Por_Secre_tail"/>
    <property type="match status" value="1"/>
</dbReference>
<reference evidence="3 4" key="1">
    <citation type="submission" date="2019-09" db="EMBL/GenBank/DDBJ databases">
        <title>FDA dAtabase for Regulatory Grade micrObial Sequences (FDA-ARGOS): Supporting development and validation of Infectious Disease Dx tests.</title>
        <authorList>
            <person name="Sciortino C."/>
            <person name="Tallon L."/>
            <person name="Sadzewicz L."/>
            <person name="Vavikolanu K."/>
            <person name="Mehta A."/>
            <person name="Aluvathingal J."/>
            <person name="Nadendla S."/>
            <person name="Nandy P."/>
            <person name="Geyer C."/>
            <person name="Yan Y."/>
            <person name="Sichtig H."/>
        </authorList>
    </citation>
    <scope>NUCLEOTIDE SEQUENCE [LARGE SCALE GENOMIC DNA]</scope>
    <source>
        <strain evidence="3 4">FDAARGOS_636</strain>
    </source>
</reference>
<dbReference type="EMBL" id="CP050995">
    <property type="protein sequence ID" value="QIY89537.1"/>
    <property type="molecule type" value="Genomic_DNA"/>
</dbReference>
<organism evidence="3 4">
    <name type="scientific">Chryseobacterium gallinarum</name>
    <dbReference type="NCBI Taxonomy" id="1324352"/>
    <lineage>
        <taxon>Bacteria</taxon>
        <taxon>Pseudomonadati</taxon>
        <taxon>Bacteroidota</taxon>
        <taxon>Flavobacteriia</taxon>
        <taxon>Flavobacteriales</taxon>
        <taxon>Weeksellaceae</taxon>
        <taxon>Chryseobacterium group</taxon>
        <taxon>Chryseobacterium</taxon>
    </lineage>
</organism>
<evidence type="ECO:0000259" key="2">
    <source>
        <dbReference type="Pfam" id="PF18962"/>
    </source>
</evidence>
<keyword evidence="1" id="KW-0732">Signal</keyword>
<evidence type="ECO:0000313" key="4">
    <source>
        <dbReference type="Proteomes" id="UP000501570"/>
    </source>
</evidence>
<gene>
    <name evidence="3" type="ORF">FOB44_02210</name>
</gene>
<dbReference type="Gene3D" id="2.60.120.200">
    <property type="match status" value="1"/>
</dbReference>
<evidence type="ECO:0000313" key="3">
    <source>
        <dbReference type="EMBL" id="QIY89537.1"/>
    </source>
</evidence>
<sequence>MKNSFLHRSLMRAIAIIAFLFINQSFFYAQEKMYANNKDSRVIGLLCGASSVDSPENAVGSNESDFALLNIPLAVACRAELDLSFPAATTQYSRKVVIGIGRPDAALSVGLLGGVTVESFLGTTSNNDSKIVDDAMLKIGQDPKQGIIEFTPTKYFDKIRITLNGGLLGLNGGLQVFYAYHTPVLTNCGNPPFNPLYYYPFDGNGEDQVSGYNLTYNNSSVSFVTNDKICGSAADSGVFYNEAASSRQPGSETYAFWMKVQPGWFNDESLTIQTISGISITNDGLMGGGSGNLAVIPKDILQGNIGGKIMCGQSIEKNTWVYITMVWNTEEKKLCLYKNGGTPDCMTTNSLPNSPAGRTFIHFEDINIDDLIIYDRALSATEVKSLACSYGTLPGCTSGSTTSKVAPAKTEALIVSPNPTQGTVTLGGNILLAGSDISVLTTSGKEVYSTKFQSETFELPSSLPGGVYIVNVQTRRGETFSRKIILSR</sequence>
<protein>
    <submittedName>
        <fullName evidence="3">T9SS type A sorting domain-containing protein</fullName>
    </submittedName>
</protein>
<accession>A0ABX6KLK7</accession>